<evidence type="ECO:0000256" key="1">
    <source>
        <dbReference type="SAM" id="MobiDB-lite"/>
    </source>
</evidence>
<sequence>MELYPRIGENADIKVFTNCKFRMMSLAVLALIYYIKQKFGKSLKPKRKDKGFMLMGSKLHGVPVSATEAAPPTSPKVLSVSSTSATLSGIRAPLTIDDSDFEYDSFSSNESDSGIASDGFLSSEDGSETAAPDGDSKIL</sequence>
<accession>A0AAV1D799</accession>
<keyword evidence="3" id="KW-1185">Reference proteome</keyword>
<dbReference type="EMBL" id="OX459121">
    <property type="protein sequence ID" value="CAI9102677.1"/>
    <property type="molecule type" value="Genomic_DNA"/>
</dbReference>
<feature type="compositionally biased region" description="Low complexity" evidence="1">
    <location>
        <begin position="104"/>
        <end position="113"/>
    </location>
</feature>
<dbReference type="Proteomes" id="UP001161247">
    <property type="component" value="Chromosome 4"/>
</dbReference>
<evidence type="ECO:0000313" key="2">
    <source>
        <dbReference type="EMBL" id="CAI9102677.1"/>
    </source>
</evidence>
<name>A0AAV1D799_OLDCO</name>
<feature type="region of interest" description="Disordered" evidence="1">
    <location>
        <begin position="104"/>
        <end position="139"/>
    </location>
</feature>
<dbReference type="AlphaFoldDB" id="A0AAV1D799"/>
<protein>
    <submittedName>
        <fullName evidence="2">OLC1v1000979C1</fullName>
    </submittedName>
</protein>
<proteinExistence type="predicted"/>
<feature type="region of interest" description="Disordered" evidence="1">
    <location>
        <begin position="65"/>
        <end position="85"/>
    </location>
</feature>
<organism evidence="2 3">
    <name type="scientific">Oldenlandia corymbosa var. corymbosa</name>
    <dbReference type="NCBI Taxonomy" id="529605"/>
    <lineage>
        <taxon>Eukaryota</taxon>
        <taxon>Viridiplantae</taxon>
        <taxon>Streptophyta</taxon>
        <taxon>Embryophyta</taxon>
        <taxon>Tracheophyta</taxon>
        <taxon>Spermatophyta</taxon>
        <taxon>Magnoliopsida</taxon>
        <taxon>eudicotyledons</taxon>
        <taxon>Gunneridae</taxon>
        <taxon>Pentapetalae</taxon>
        <taxon>asterids</taxon>
        <taxon>lamiids</taxon>
        <taxon>Gentianales</taxon>
        <taxon>Rubiaceae</taxon>
        <taxon>Rubioideae</taxon>
        <taxon>Spermacoceae</taxon>
        <taxon>Hedyotis-Oldenlandia complex</taxon>
        <taxon>Oldenlandia</taxon>
    </lineage>
</organism>
<evidence type="ECO:0000313" key="3">
    <source>
        <dbReference type="Proteomes" id="UP001161247"/>
    </source>
</evidence>
<reference evidence="2" key="1">
    <citation type="submission" date="2023-03" db="EMBL/GenBank/DDBJ databases">
        <authorList>
            <person name="Julca I."/>
        </authorList>
    </citation>
    <scope>NUCLEOTIDE SEQUENCE</scope>
</reference>
<gene>
    <name evidence="2" type="ORF">OLC1_LOCUS11988</name>
</gene>